<evidence type="ECO:0000256" key="5">
    <source>
        <dbReference type="ARBA" id="ARBA00011881"/>
    </source>
</evidence>
<evidence type="ECO:0000259" key="10">
    <source>
        <dbReference type="Pfam" id="PF01979"/>
    </source>
</evidence>
<dbReference type="EMBL" id="FUZT01000030">
    <property type="protein sequence ID" value="SKC92594.1"/>
    <property type="molecule type" value="Genomic_DNA"/>
</dbReference>
<reference evidence="11 12" key="1">
    <citation type="submission" date="2017-02" db="EMBL/GenBank/DDBJ databases">
        <authorList>
            <person name="Peterson S.W."/>
        </authorList>
    </citation>
    <scope>NUCLEOTIDE SEQUENCE [LARGE SCALE GENOMIC DNA]</scope>
    <source>
        <strain evidence="11 12">M1</strain>
    </source>
</reference>
<dbReference type="InterPro" id="IPR011059">
    <property type="entry name" value="Metal-dep_hydrolase_composite"/>
</dbReference>
<evidence type="ECO:0000256" key="3">
    <source>
        <dbReference type="ARBA" id="ARBA00008829"/>
    </source>
</evidence>
<evidence type="ECO:0000256" key="4">
    <source>
        <dbReference type="ARBA" id="ARBA00010368"/>
    </source>
</evidence>
<dbReference type="Pfam" id="PF01979">
    <property type="entry name" value="Amidohydro_1"/>
    <property type="match status" value="1"/>
</dbReference>
<evidence type="ECO:0000256" key="9">
    <source>
        <dbReference type="ARBA" id="ARBA00022833"/>
    </source>
</evidence>
<dbReference type="InterPro" id="IPR006680">
    <property type="entry name" value="Amidohydro-rel"/>
</dbReference>
<dbReference type="GO" id="GO:0000256">
    <property type="term" value="P:allantoin catabolic process"/>
    <property type="evidence" value="ECO:0007669"/>
    <property type="project" value="InterPro"/>
</dbReference>
<dbReference type="GO" id="GO:0050897">
    <property type="term" value="F:cobalt ion binding"/>
    <property type="evidence" value="ECO:0007669"/>
    <property type="project" value="InterPro"/>
</dbReference>
<dbReference type="SUPFAM" id="SSF51556">
    <property type="entry name" value="Metallo-dependent hydrolases"/>
    <property type="match status" value="1"/>
</dbReference>
<dbReference type="NCBIfam" id="TIGR00857">
    <property type="entry name" value="pyrC_multi"/>
    <property type="match status" value="1"/>
</dbReference>
<comment type="similarity">
    <text evidence="4">Belongs to the metallo-dependent hydrolases superfamily. Allantoinase family.</text>
</comment>
<dbReference type="GO" id="GO:0005737">
    <property type="term" value="C:cytoplasm"/>
    <property type="evidence" value="ECO:0007669"/>
    <property type="project" value="TreeGrafter"/>
</dbReference>
<dbReference type="InterPro" id="IPR050138">
    <property type="entry name" value="DHOase/Allantoinase_Hydrolase"/>
</dbReference>
<evidence type="ECO:0000256" key="8">
    <source>
        <dbReference type="ARBA" id="ARBA00022801"/>
    </source>
</evidence>
<keyword evidence="9" id="KW-0862">Zinc</keyword>
<comment type="subunit">
    <text evidence="5">Homotetramer.</text>
</comment>
<dbReference type="Proteomes" id="UP000190285">
    <property type="component" value="Unassembled WGS sequence"/>
</dbReference>
<dbReference type="STRING" id="36842.SAMN02194393_05510"/>
<evidence type="ECO:0000313" key="11">
    <source>
        <dbReference type="EMBL" id="SKC92594.1"/>
    </source>
</evidence>
<dbReference type="GO" id="GO:0004038">
    <property type="term" value="F:allantoinase activity"/>
    <property type="evidence" value="ECO:0007669"/>
    <property type="project" value="UniProtKB-EC"/>
</dbReference>
<name>A0A1T5MWZ8_9FIRM</name>
<dbReference type="RefSeq" id="WP_079496057.1">
    <property type="nucleotide sequence ID" value="NZ_FUZT01000030.1"/>
</dbReference>
<dbReference type="SUPFAM" id="SSF51338">
    <property type="entry name" value="Composite domain of metallo-dependent hydrolases"/>
    <property type="match status" value="1"/>
</dbReference>
<dbReference type="PANTHER" id="PTHR43668:SF2">
    <property type="entry name" value="ALLANTOINASE"/>
    <property type="match status" value="1"/>
</dbReference>
<keyword evidence="8" id="KW-0378">Hydrolase</keyword>
<comment type="cofactor">
    <cofactor evidence="1">
        <name>Zn(2+)</name>
        <dbReference type="ChEBI" id="CHEBI:29105"/>
    </cofactor>
</comment>
<evidence type="ECO:0000256" key="7">
    <source>
        <dbReference type="ARBA" id="ARBA00022723"/>
    </source>
</evidence>
<protein>
    <recommendedName>
        <fullName evidence="6">allantoinase</fullName>
        <ecNumber evidence="6">3.5.2.5</ecNumber>
    </recommendedName>
</protein>
<comment type="pathway">
    <text evidence="2">Nitrogen metabolism; (S)-allantoin degradation; allantoate from (S)-allantoin: step 1/1.</text>
</comment>
<organism evidence="11 12">
    <name type="scientific">Maledivibacter halophilus</name>
    <dbReference type="NCBI Taxonomy" id="36842"/>
    <lineage>
        <taxon>Bacteria</taxon>
        <taxon>Bacillati</taxon>
        <taxon>Bacillota</taxon>
        <taxon>Clostridia</taxon>
        <taxon>Peptostreptococcales</taxon>
        <taxon>Caminicellaceae</taxon>
        <taxon>Maledivibacter</taxon>
    </lineage>
</organism>
<gene>
    <name evidence="11" type="ORF">SAMN02194393_05510</name>
</gene>
<sequence>MLDLLIKNACIVDIDRVYEGNIAIDDGKIIAITSQKVEYEAKRVIDAKGKKVFPGGVDCHAHLNDPGFEWREDFKHGSKSAAAGGITTIIDMPLQNQPALTNKEIFKDKAEALSKSSVVDYAFWGGLVDNNLEDLKGLYEAGVVGLKAFLGPVSPDYSTVNLGIVREAMETVLPLNLLIGFHCEDYCIIKNAEAKAIREGRLRPIDFLKSRPVVAELIAVNNVIDLARETGARVHICHVSHPIVAEEIKKAQSEGIKITAETCSHYLVFSEDDVIEKGMIYKCAPPLRKDEDREKLWQYVKDGTISCVASDHSPCAPEEKSEKLHNVFEAWGGISGIQSTFEVMFNEVVHKRKLSPKLLAKVLAYGPAKTFGLYPQKGVLSVGSDADIVIVDPEKNWEITSESLFYKNKISAFIGLQGKGKVEKTIVRGEIVFSAGKIIGDYGYGNLIKNNGE</sequence>
<keyword evidence="12" id="KW-1185">Reference proteome</keyword>
<evidence type="ECO:0000256" key="6">
    <source>
        <dbReference type="ARBA" id="ARBA00012863"/>
    </source>
</evidence>
<accession>A0A1T5MWZ8</accession>
<proteinExistence type="inferred from homology"/>
<dbReference type="PANTHER" id="PTHR43668">
    <property type="entry name" value="ALLANTOINASE"/>
    <property type="match status" value="1"/>
</dbReference>
<evidence type="ECO:0000256" key="1">
    <source>
        <dbReference type="ARBA" id="ARBA00001947"/>
    </source>
</evidence>
<evidence type="ECO:0000313" key="12">
    <source>
        <dbReference type="Proteomes" id="UP000190285"/>
    </source>
</evidence>
<dbReference type="NCBIfam" id="TIGR03178">
    <property type="entry name" value="allantoinase"/>
    <property type="match status" value="1"/>
</dbReference>
<dbReference type="GO" id="GO:0006145">
    <property type="term" value="P:purine nucleobase catabolic process"/>
    <property type="evidence" value="ECO:0007669"/>
    <property type="project" value="TreeGrafter"/>
</dbReference>
<keyword evidence="7" id="KW-0479">Metal-binding</keyword>
<dbReference type="OrthoDB" id="9765462at2"/>
<dbReference type="FunFam" id="3.20.20.140:FF:000174">
    <property type="entry name" value="Dihydropyrimidinase-related protein 2"/>
    <property type="match status" value="1"/>
</dbReference>
<dbReference type="GO" id="GO:0008270">
    <property type="term" value="F:zinc ion binding"/>
    <property type="evidence" value="ECO:0007669"/>
    <property type="project" value="InterPro"/>
</dbReference>
<dbReference type="InterPro" id="IPR032466">
    <property type="entry name" value="Metal_Hydrolase"/>
</dbReference>
<dbReference type="Gene3D" id="3.20.20.140">
    <property type="entry name" value="Metal-dependent hydrolases"/>
    <property type="match status" value="1"/>
</dbReference>
<comment type="similarity">
    <text evidence="3">Belongs to the metallo-dependent hydrolases superfamily. Hydantoinase/dihydropyrimidinase family.</text>
</comment>
<dbReference type="AlphaFoldDB" id="A0A1T5MWZ8"/>
<dbReference type="Gene3D" id="2.30.40.10">
    <property type="entry name" value="Urease, subunit C, domain 1"/>
    <property type="match status" value="1"/>
</dbReference>
<dbReference type="InterPro" id="IPR017593">
    <property type="entry name" value="Allantoinase"/>
</dbReference>
<feature type="domain" description="Amidohydrolase-related" evidence="10">
    <location>
        <begin position="52"/>
        <end position="432"/>
    </location>
</feature>
<dbReference type="EC" id="3.5.2.5" evidence="6"/>
<evidence type="ECO:0000256" key="2">
    <source>
        <dbReference type="ARBA" id="ARBA00004968"/>
    </source>
</evidence>